<evidence type="ECO:0000313" key="1">
    <source>
        <dbReference type="EMBL" id="OOM07377.1"/>
    </source>
</evidence>
<dbReference type="AlphaFoldDB" id="A0A1S8MT81"/>
<accession>A0A1S8MT81</accession>
<comment type="caution">
    <text evidence="1">The sequence shown here is derived from an EMBL/GenBank/DDBJ whole genome shotgun (WGS) entry which is preliminary data.</text>
</comment>
<evidence type="ECO:0000313" key="2">
    <source>
        <dbReference type="Proteomes" id="UP000191154"/>
    </source>
</evidence>
<proteinExistence type="predicted"/>
<protein>
    <submittedName>
        <fullName evidence="1">Uncharacterized protein</fullName>
    </submittedName>
</protein>
<dbReference type="Proteomes" id="UP000191154">
    <property type="component" value="Unassembled WGS sequence"/>
</dbReference>
<dbReference type="EMBL" id="LZYZ01000008">
    <property type="protein sequence ID" value="OOM07377.1"/>
    <property type="molecule type" value="Genomic_DNA"/>
</dbReference>
<dbReference type="RefSeq" id="WP_207651925.1">
    <property type="nucleotide sequence ID" value="NZ_LZYZ01000008.1"/>
</dbReference>
<reference evidence="1 2" key="1">
    <citation type="submission" date="2016-05" db="EMBL/GenBank/DDBJ databases">
        <title>Microbial solvent formation.</title>
        <authorList>
            <person name="Poehlein A."/>
            <person name="Montoya Solano J.D."/>
            <person name="Flitsch S."/>
            <person name="Krabben P."/>
            <person name="Duerre P."/>
            <person name="Daniel R."/>
        </authorList>
    </citation>
    <scope>NUCLEOTIDE SEQUENCE [LARGE SCALE GENOMIC DNA]</scope>
    <source>
        <strain evidence="1 2">L1-8</strain>
    </source>
</reference>
<gene>
    <name evidence="1" type="ORF">CLOSAC_39060</name>
</gene>
<sequence>MCLNSDIKYVIDEAKFGKSQLGTTKDGAQMSDDWLTGTKTGNDRILKVVGENKKLAKDITNALDDGKVERVLSKVDSDGNVTTYRLDADGNVIGVWP</sequence>
<organism evidence="1 2">
    <name type="scientific">Clostridium saccharobutylicum</name>
    <dbReference type="NCBI Taxonomy" id="169679"/>
    <lineage>
        <taxon>Bacteria</taxon>
        <taxon>Bacillati</taxon>
        <taxon>Bacillota</taxon>
        <taxon>Clostridia</taxon>
        <taxon>Eubacteriales</taxon>
        <taxon>Clostridiaceae</taxon>
        <taxon>Clostridium</taxon>
    </lineage>
</organism>
<name>A0A1S8MT81_CLOSA</name>